<dbReference type="AlphaFoldDB" id="A0AAD6T0W7"/>
<dbReference type="EMBL" id="JARJCM010000037">
    <property type="protein sequence ID" value="KAJ7037350.1"/>
    <property type="molecule type" value="Genomic_DNA"/>
</dbReference>
<evidence type="ECO:0000313" key="3">
    <source>
        <dbReference type="Proteomes" id="UP001218188"/>
    </source>
</evidence>
<keyword evidence="1" id="KW-1133">Transmembrane helix</keyword>
<feature type="transmembrane region" description="Helical" evidence="1">
    <location>
        <begin position="12"/>
        <end position="32"/>
    </location>
</feature>
<sequence>MFVAWSAESPRSAYKLLLGQFFVMFIALLVSIKQNQLSIDDAQFAVILTRSPLTIVLCAVGPSAALRDYSGWQGKKYCAQSGAPLDATGTGLDRAVERFVLPSSVRWI</sequence>
<dbReference type="Proteomes" id="UP001218188">
    <property type="component" value="Unassembled WGS sequence"/>
</dbReference>
<feature type="transmembrane region" description="Helical" evidence="1">
    <location>
        <begin position="44"/>
        <end position="66"/>
    </location>
</feature>
<organism evidence="2 3">
    <name type="scientific">Mycena alexandri</name>
    <dbReference type="NCBI Taxonomy" id="1745969"/>
    <lineage>
        <taxon>Eukaryota</taxon>
        <taxon>Fungi</taxon>
        <taxon>Dikarya</taxon>
        <taxon>Basidiomycota</taxon>
        <taxon>Agaricomycotina</taxon>
        <taxon>Agaricomycetes</taxon>
        <taxon>Agaricomycetidae</taxon>
        <taxon>Agaricales</taxon>
        <taxon>Marasmiineae</taxon>
        <taxon>Mycenaceae</taxon>
        <taxon>Mycena</taxon>
    </lineage>
</organism>
<accession>A0AAD6T0W7</accession>
<gene>
    <name evidence="2" type="ORF">C8F04DRAFT_409476</name>
</gene>
<protein>
    <submittedName>
        <fullName evidence="2">Uncharacterized protein</fullName>
    </submittedName>
</protein>
<evidence type="ECO:0000256" key="1">
    <source>
        <dbReference type="SAM" id="Phobius"/>
    </source>
</evidence>
<name>A0AAD6T0W7_9AGAR</name>
<reference evidence="2" key="1">
    <citation type="submission" date="2023-03" db="EMBL/GenBank/DDBJ databases">
        <title>Massive genome expansion in bonnet fungi (Mycena s.s.) driven by repeated elements and novel gene families across ecological guilds.</title>
        <authorList>
            <consortium name="Lawrence Berkeley National Laboratory"/>
            <person name="Harder C.B."/>
            <person name="Miyauchi S."/>
            <person name="Viragh M."/>
            <person name="Kuo A."/>
            <person name="Thoen E."/>
            <person name="Andreopoulos B."/>
            <person name="Lu D."/>
            <person name="Skrede I."/>
            <person name="Drula E."/>
            <person name="Henrissat B."/>
            <person name="Morin E."/>
            <person name="Kohler A."/>
            <person name="Barry K."/>
            <person name="LaButti K."/>
            <person name="Morin E."/>
            <person name="Salamov A."/>
            <person name="Lipzen A."/>
            <person name="Mereny Z."/>
            <person name="Hegedus B."/>
            <person name="Baldrian P."/>
            <person name="Stursova M."/>
            <person name="Weitz H."/>
            <person name="Taylor A."/>
            <person name="Grigoriev I.V."/>
            <person name="Nagy L.G."/>
            <person name="Martin F."/>
            <person name="Kauserud H."/>
        </authorList>
    </citation>
    <scope>NUCLEOTIDE SEQUENCE</scope>
    <source>
        <strain evidence="2">CBHHK200</strain>
    </source>
</reference>
<comment type="caution">
    <text evidence="2">The sequence shown here is derived from an EMBL/GenBank/DDBJ whole genome shotgun (WGS) entry which is preliminary data.</text>
</comment>
<evidence type="ECO:0000313" key="2">
    <source>
        <dbReference type="EMBL" id="KAJ7037350.1"/>
    </source>
</evidence>
<keyword evidence="3" id="KW-1185">Reference proteome</keyword>
<keyword evidence="1" id="KW-0812">Transmembrane</keyword>
<proteinExistence type="predicted"/>
<keyword evidence="1" id="KW-0472">Membrane</keyword>